<accession>A0A7J7SCG9</accession>
<dbReference type="AlphaFoldDB" id="A0A7J7SCG9"/>
<evidence type="ECO:0000313" key="1">
    <source>
        <dbReference type="EMBL" id="KAF6285925.1"/>
    </source>
</evidence>
<comment type="caution">
    <text evidence="1">The sequence shown here is derived from an EMBL/GenBank/DDBJ whole genome shotgun (WGS) entry which is preliminary data.</text>
</comment>
<evidence type="ECO:0000313" key="2">
    <source>
        <dbReference type="Proteomes" id="UP000527355"/>
    </source>
</evidence>
<sequence length="131" mass="14977">MPRMQARSPVGGNAGGSGSMTFLSHQCFYLFIPLPSYLSLKKNKSIKTYLKKTFEDKSFILLLLFFLERVKGRGRDREKHLCERKHIDCLPPAHTLTRAGEPATEVCTLDLNRTWDPSGHRLMFYSLSQTV</sequence>
<dbReference type="Proteomes" id="UP000527355">
    <property type="component" value="Unassembled WGS sequence"/>
</dbReference>
<protein>
    <submittedName>
        <fullName evidence="1">Uncharacterized protein</fullName>
    </submittedName>
</protein>
<name>A0A7J7SCG9_MYOMY</name>
<organism evidence="1 2">
    <name type="scientific">Myotis myotis</name>
    <name type="common">Greater mouse-eared bat</name>
    <name type="synonym">Vespertilio myotis</name>
    <dbReference type="NCBI Taxonomy" id="51298"/>
    <lineage>
        <taxon>Eukaryota</taxon>
        <taxon>Metazoa</taxon>
        <taxon>Chordata</taxon>
        <taxon>Craniata</taxon>
        <taxon>Vertebrata</taxon>
        <taxon>Euteleostomi</taxon>
        <taxon>Mammalia</taxon>
        <taxon>Eutheria</taxon>
        <taxon>Laurasiatheria</taxon>
        <taxon>Chiroptera</taxon>
        <taxon>Yangochiroptera</taxon>
        <taxon>Vespertilionidae</taxon>
        <taxon>Myotis</taxon>
    </lineage>
</organism>
<proteinExistence type="predicted"/>
<reference evidence="1 2" key="1">
    <citation type="journal article" date="2020" name="Nature">
        <title>Six reference-quality genomes reveal evolution of bat adaptations.</title>
        <authorList>
            <person name="Jebb D."/>
            <person name="Huang Z."/>
            <person name="Pippel M."/>
            <person name="Hughes G.M."/>
            <person name="Lavrichenko K."/>
            <person name="Devanna P."/>
            <person name="Winkler S."/>
            <person name="Jermiin L.S."/>
            <person name="Skirmuntt E.C."/>
            <person name="Katzourakis A."/>
            <person name="Burkitt-Gray L."/>
            <person name="Ray D.A."/>
            <person name="Sullivan K.A.M."/>
            <person name="Roscito J.G."/>
            <person name="Kirilenko B.M."/>
            <person name="Davalos L.M."/>
            <person name="Corthals A.P."/>
            <person name="Power M.L."/>
            <person name="Jones G."/>
            <person name="Ransome R.D."/>
            <person name="Dechmann D.K.N."/>
            <person name="Locatelli A.G."/>
            <person name="Puechmaille S.J."/>
            <person name="Fedrigo O."/>
            <person name="Jarvis E.D."/>
            <person name="Hiller M."/>
            <person name="Vernes S.C."/>
            <person name="Myers E.W."/>
            <person name="Teeling E.C."/>
        </authorList>
    </citation>
    <scope>NUCLEOTIDE SEQUENCE [LARGE SCALE GENOMIC DNA]</scope>
    <source>
        <strain evidence="1">MMyoMyo1</strain>
        <tissue evidence="1">Flight muscle</tissue>
    </source>
</reference>
<dbReference type="EMBL" id="JABWUV010000019">
    <property type="protein sequence ID" value="KAF6285925.1"/>
    <property type="molecule type" value="Genomic_DNA"/>
</dbReference>
<keyword evidence="2" id="KW-1185">Reference proteome</keyword>
<gene>
    <name evidence="1" type="ORF">mMyoMyo1_009484</name>
</gene>